<dbReference type="AlphaFoldDB" id="A0AA36JLQ6"/>
<protein>
    <submittedName>
        <fullName evidence="1">Uncharacterized protein</fullName>
    </submittedName>
</protein>
<dbReference type="EMBL" id="CAUJNA010003727">
    <property type="protein sequence ID" value="CAJ1408572.1"/>
    <property type="molecule type" value="Genomic_DNA"/>
</dbReference>
<organism evidence="1 2">
    <name type="scientific">Effrenium voratum</name>
    <dbReference type="NCBI Taxonomy" id="2562239"/>
    <lineage>
        <taxon>Eukaryota</taxon>
        <taxon>Sar</taxon>
        <taxon>Alveolata</taxon>
        <taxon>Dinophyceae</taxon>
        <taxon>Suessiales</taxon>
        <taxon>Symbiodiniaceae</taxon>
        <taxon>Effrenium</taxon>
    </lineage>
</organism>
<accession>A0AA36JLQ6</accession>
<comment type="caution">
    <text evidence="1">The sequence shown here is derived from an EMBL/GenBank/DDBJ whole genome shotgun (WGS) entry which is preliminary data.</text>
</comment>
<reference evidence="1" key="1">
    <citation type="submission" date="2023-08" db="EMBL/GenBank/DDBJ databases">
        <authorList>
            <person name="Chen Y."/>
            <person name="Shah S."/>
            <person name="Dougan E. K."/>
            <person name="Thang M."/>
            <person name="Chan C."/>
        </authorList>
    </citation>
    <scope>NUCLEOTIDE SEQUENCE</scope>
</reference>
<keyword evidence="2" id="KW-1185">Reference proteome</keyword>
<name>A0AA36JLQ6_9DINO</name>
<evidence type="ECO:0000313" key="2">
    <source>
        <dbReference type="Proteomes" id="UP001178507"/>
    </source>
</evidence>
<evidence type="ECO:0000313" key="1">
    <source>
        <dbReference type="EMBL" id="CAJ1408572.1"/>
    </source>
</evidence>
<gene>
    <name evidence="1" type="ORF">EVOR1521_LOCUS29945</name>
</gene>
<dbReference type="Proteomes" id="UP001178507">
    <property type="component" value="Unassembled WGS sequence"/>
</dbReference>
<proteinExistence type="predicted"/>
<sequence>MPVSALTPGPDLQEHLANCCHVICMKVRQEVTNEHALRGRSAAGRPNTEWQAGLLCARVLWRALFSAAAAKAPASKRAVPGVFMAACEGLKQASQKLLTKIWREVQVQFTSKENKYRNMKSRPAWSVLEAHQFEVFGKDRGFGVCDPALVAPSSAGTKPASNLQDYLEEVLALRFAVDWMALSMEDDAQEFLDQATKRAYKRPVLKPKAAPDPVSQQLAALKEKTIDSFSLMWTDDAELRGVASLAIRLMDGLEGPSALPFAATFVGQMLLAMWKGVAPMLAHHAATGIARIAESHAAMGRLPAPQLPESQMRPLLAPQFSTAWRPHTIAHPKTARSW</sequence>